<evidence type="ECO:0000256" key="3">
    <source>
        <dbReference type="ARBA" id="ARBA00018111"/>
    </source>
</evidence>
<comment type="caution">
    <text evidence="9">The sequence shown here is derived from an EMBL/GenBank/DDBJ whole genome shotgun (WGS) entry which is preliminary data.</text>
</comment>
<gene>
    <name evidence="5" type="primary">recX</name>
    <name evidence="9" type="ORF">GMA92_11240</name>
</gene>
<dbReference type="Proteomes" id="UP000487649">
    <property type="component" value="Unassembled WGS sequence"/>
</dbReference>
<dbReference type="PANTHER" id="PTHR33602">
    <property type="entry name" value="REGULATORY PROTEIN RECX FAMILY PROTEIN"/>
    <property type="match status" value="1"/>
</dbReference>
<feature type="domain" description="RecX second three-helical" evidence="6">
    <location>
        <begin position="114"/>
        <end position="154"/>
    </location>
</feature>
<comment type="function">
    <text evidence="5">Modulates RecA activity.</text>
</comment>
<evidence type="ECO:0000256" key="4">
    <source>
        <dbReference type="ARBA" id="ARBA00022490"/>
    </source>
</evidence>
<dbReference type="AlphaFoldDB" id="A0A173U871"/>
<dbReference type="OrthoDB" id="9802525at2"/>
<protein>
    <recommendedName>
        <fullName evidence="3 5">Regulatory protein RecX</fullName>
    </recommendedName>
</protein>
<dbReference type="Gene3D" id="1.10.10.10">
    <property type="entry name" value="Winged helix-like DNA-binding domain superfamily/Winged helix DNA-binding domain"/>
    <property type="match status" value="4"/>
</dbReference>
<dbReference type="InterPro" id="IPR053924">
    <property type="entry name" value="RecX_HTH_2nd"/>
</dbReference>
<dbReference type="EMBL" id="WMQE01000027">
    <property type="protein sequence ID" value="MTK21988.1"/>
    <property type="molecule type" value="Genomic_DNA"/>
</dbReference>
<evidence type="ECO:0000313" key="10">
    <source>
        <dbReference type="Proteomes" id="UP000487649"/>
    </source>
</evidence>
<evidence type="ECO:0000256" key="2">
    <source>
        <dbReference type="ARBA" id="ARBA00009695"/>
    </source>
</evidence>
<feature type="domain" description="RecX third three-helical" evidence="7">
    <location>
        <begin position="219"/>
        <end position="261"/>
    </location>
</feature>
<comment type="subcellular location">
    <subcellularLocation>
        <location evidence="1 5">Cytoplasm</location>
    </subcellularLocation>
</comment>
<dbReference type="Pfam" id="PF21981">
    <property type="entry name" value="RecX_HTH3"/>
    <property type="match status" value="2"/>
</dbReference>
<dbReference type="HAMAP" id="MF_01114">
    <property type="entry name" value="RecX"/>
    <property type="match status" value="1"/>
</dbReference>
<accession>A0A173U871</accession>
<feature type="domain" description="RecX first three-helical" evidence="8">
    <location>
        <begin position="68"/>
        <end position="107"/>
    </location>
</feature>
<feature type="domain" description="RecX third three-helical" evidence="7">
    <location>
        <begin position="161"/>
        <end position="208"/>
    </location>
</feature>
<evidence type="ECO:0000313" key="9">
    <source>
        <dbReference type="EMBL" id="MTK21988.1"/>
    </source>
</evidence>
<dbReference type="InterPro" id="IPR053925">
    <property type="entry name" value="RecX_HTH_3rd"/>
</dbReference>
<evidence type="ECO:0000259" key="7">
    <source>
        <dbReference type="Pfam" id="PF21981"/>
    </source>
</evidence>
<dbReference type="InterPro" id="IPR003783">
    <property type="entry name" value="Regulatory_RecX"/>
</dbReference>
<proteinExistence type="inferred from homology"/>
<evidence type="ECO:0000259" key="6">
    <source>
        <dbReference type="Pfam" id="PF02631"/>
    </source>
</evidence>
<keyword evidence="4 5" id="KW-0963">Cytoplasm</keyword>
<name>A0A173U871_9FIRM</name>
<dbReference type="Pfam" id="PF02631">
    <property type="entry name" value="RecX_HTH2"/>
    <property type="match status" value="1"/>
</dbReference>
<dbReference type="RefSeq" id="WP_006783488.1">
    <property type="nucleotide sequence ID" value="NZ_CABJBH010000019.1"/>
</dbReference>
<dbReference type="Pfam" id="PF21982">
    <property type="entry name" value="RecX_HTH1"/>
    <property type="match status" value="1"/>
</dbReference>
<evidence type="ECO:0000256" key="5">
    <source>
        <dbReference type="HAMAP-Rule" id="MF_01114"/>
    </source>
</evidence>
<dbReference type="InterPro" id="IPR053926">
    <property type="entry name" value="RecX_HTH_1st"/>
</dbReference>
<dbReference type="PANTHER" id="PTHR33602:SF1">
    <property type="entry name" value="REGULATORY PROTEIN RECX FAMILY PROTEIN"/>
    <property type="match status" value="1"/>
</dbReference>
<dbReference type="InterPro" id="IPR036388">
    <property type="entry name" value="WH-like_DNA-bd_sf"/>
</dbReference>
<evidence type="ECO:0000259" key="8">
    <source>
        <dbReference type="Pfam" id="PF21982"/>
    </source>
</evidence>
<evidence type="ECO:0000256" key="1">
    <source>
        <dbReference type="ARBA" id="ARBA00004496"/>
    </source>
</evidence>
<organism evidence="9 10">
    <name type="scientific">Turicibacter sanguinis</name>
    <dbReference type="NCBI Taxonomy" id="154288"/>
    <lineage>
        <taxon>Bacteria</taxon>
        <taxon>Bacillati</taxon>
        <taxon>Bacillota</taxon>
        <taxon>Erysipelotrichia</taxon>
        <taxon>Erysipelotrichales</taxon>
        <taxon>Turicibacteraceae</taxon>
        <taxon>Turicibacter</taxon>
    </lineage>
</organism>
<dbReference type="GO" id="GO:0005737">
    <property type="term" value="C:cytoplasm"/>
    <property type="evidence" value="ECO:0007669"/>
    <property type="project" value="UniProtKB-SubCell"/>
</dbReference>
<sequence>MNNKCYKVLKLEHLKGLDYEVTILDESGLTQVLAVHEEIVLKYRLVAGKELDEAIYEELQSKLDLGRAYQYALNLLSRKSYTTAEIYQKLELKEYESLMIKEVLERLTNVGLLNDEQYAISYISHHSIMGKKGPAGISQDLLKKGVSSRLIDKHLKLYDDDTQLENAMKLANQVLKTNTKYGPHFIKQKVSQHLMNKGFSRFVIEKAINQIEFEDEDSDQRILVKEMEKLFRRHQALSGYDKKVKIVNALMRKGFNYDDISSSYQQLIQQEE</sequence>
<reference evidence="9 10" key="1">
    <citation type="journal article" date="2019" name="Nat. Med.">
        <title>A library of human gut bacterial isolates paired with longitudinal multiomics data enables mechanistic microbiome research.</title>
        <authorList>
            <person name="Poyet M."/>
            <person name="Groussin M."/>
            <person name="Gibbons S.M."/>
            <person name="Avila-Pacheco J."/>
            <person name="Jiang X."/>
            <person name="Kearney S.M."/>
            <person name="Perrotta A.R."/>
            <person name="Berdy B."/>
            <person name="Zhao S."/>
            <person name="Lieberman T.D."/>
            <person name="Swanson P.K."/>
            <person name="Smith M."/>
            <person name="Roesemann S."/>
            <person name="Alexander J.E."/>
            <person name="Rich S.A."/>
            <person name="Livny J."/>
            <person name="Vlamakis H."/>
            <person name="Clish C."/>
            <person name="Bullock K."/>
            <person name="Deik A."/>
            <person name="Scott J."/>
            <person name="Pierce K.A."/>
            <person name="Xavier R.J."/>
            <person name="Alm E.J."/>
        </authorList>
    </citation>
    <scope>NUCLEOTIDE SEQUENCE [LARGE SCALE GENOMIC DNA]</scope>
    <source>
        <strain evidence="9 10">BIOML-A198</strain>
    </source>
</reference>
<comment type="similarity">
    <text evidence="2 5">Belongs to the RecX family.</text>
</comment>
<dbReference type="GO" id="GO:0006282">
    <property type="term" value="P:regulation of DNA repair"/>
    <property type="evidence" value="ECO:0007669"/>
    <property type="project" value="UniProtKB-UniRule"/>
</dbReference>